<evidence type="ECO:0000313" key="5">
    <source>
        <dbReference type="RefSeq" id="XP_030531783.1"/>
    </source>
</evidence>
<dbReference type="OrthoDB" id="434647at2759"/>
<organism evidence="3 5">
    <name type="scientific">Rhodamnia argentea</name>
    <dbReference type="NCBI Taxonomy" id="178133"/>
    <lineage>
        <taxon>Eukaryota</taxon>
        <taxon>Viridiplantae</taxon>
        <taxon>Streptophyta</taxon>
        <taxon>Embryophyta</taxon>
        <taxon>Tracheophyta</taxon>
        <taxon>Spermatophyta</taxon>
        <taxon>Magnoliopsida</taxon>
        <taxon>eudicotyledons</taxon>
        <taxon>Gunneridae</taxon>
        <taxon>Pentapetalae</taxon>
        <taxon>rosids</taxon>
        <taxon>malvids</taxon>
        <taxon>Myrtales</taxon>
        <taxon>Myrtaceae</taxon>
        <taxon>Myrtoideae</taxon>
        <taxon>Myrteae</taxon>
        <taxon>Australasian group</taxon>
        <taxon>Rhodamnia</taxon>
    </lineage>
</organism>
<dbReference type="Pfam" id="PF03134">
    <property type="entry name" value="TB2_DP1_HVA22"/>
    <property type="match status" value="1"/>
</dbReference>
<dbReference type="RefSeq" id="XP_030531783.1">
    <property type="nucleotide sequence ID" value="XM_030675923.1"/>
</dbReference>
<evidence type="ECO:0000313" key="3">
    <source>
        <dbReference type="Proteomes" id="UP000827889"/>
    </source>
</evidence>
<reference evidence="4 5" key="1">
    <citation type="submission" date="2025-04" db="UniProtKB">
        <authorList>
            <consortium name="RefSeq"/>
        </authorList>
    </citation>
    <scope>IDENTIFICATION</scope>
    <source>
        <tissue evidence="7">Leaf</tissue>
    </source>
</reference>
<evidence type="ECO:0000313" key="7">
    <source>
        <dbReference type="RefSeq" id="XP_048138744.1"/>
    </source>
</evidence>
<dbReference type="RefSeq" id="XP_030531782.1">
    <property type="nucleotide sequence ID" value="XM_030675922.1"/>
</dbReference>
<dbReference type="PANTHER" id="PTHR12300">
    <property type="entry name" value="HVA22-LIKE PROTEINS"/>
    <property type="match status" value="1"/>
</dbReference>
<name>A0A8B8PCN1_9MYRT</name>
<dbReference type="GO" id="GO:0016020">
    <property type="term" value="C:membrane"/>
    <property type="evidence" value="ECO:0007669"/>
    <property type="project" value="UniProtKB-SubCell"/>
</dbReference>
<sequence length="235" mass="27794">MVEDFITRSLLMILGYAYPAFQCFKTMEKSRAHNDELRFWCQYWIIMAILTILERIADAVVSWVPMYGELKLAFIIYLWYPKTKGSGYIYDRLLRPFVTDHETDFETKLTEWRARAWDLAIFYWQNCTDLGQKSLFQVLEYMSSQSSKKTQSITKKNNRNPPPPPPNDTPTFYRPGKTKKNAYEAPRSNTVQVQLDDRTEYMHVIDDNMPEEPGSHRGSKLHLPHLHLRRSEPHH</sequence>
<protein>
    <recommendedName>
        <fullName evidence="1">HVA22-like protein</fullName>
    </recommendedName>
</protein>
<dbReference type="KEGG" id="rarg:115741903"/>
<dbReference type="RefSeq" id="XP_030531784.1">
    <property type="nucleotide sequence ID" value="XM_030675924.1"/>
</dbReference>
<gene>
    <name evidence="4 5 6 7" type="primary">LOC115741903</name>
</gene>
<evidence type="ECO:0000313" key="4">
    <source>
        <dbReference type="RefSeq" id="XP_030531782.1"/>
    </source>
</evidence>
<dbReference type="AlphaFoldDB" id="A0A8B8PCN1"/>
<evidence type="ECO:0000256" key="1">
    <source>
        <dbReference type="RuleBase" id="RU362006"/>
    </source>
</evidence>
<dbReference type="InterPro" id="IPR004345">
    <property type="entry name" value="TB2_DP1_HVA22"/>
</dbReference>
<evidence type="ECO:0000313" key="6">
    <source>
        <dbReference type="RefSeq" id="XP_030531784.1"/>
    </source>
</evidence>
<dbReference type="GeneID" id="115741903"/>
<feature type="region of interest" description="Disordered" evidence="2">
    <location>
        <begin position="207"/>
        <end position="235"/>
    </location>
</feature>
<comment type="subcellular location">
    <subcellularLocation>
        <location evidence="1">Membrane</location>
        <topology evidence="1">Multi-pass membrane protein</topology>
    </subcellularLocation>
</comment>
<feature type="region of interest" description="Disordered" evidence="2">
    <location>
        <begin position="147"/>
        <end position="190"/>
    </location>
</feature>
<comment type="similarity">
    <text evidence="1">Belongs to the DP1 family.</text>
</comment>
<feature type="compositionally biased region" description="Basic residues" evidence="2">
    <location>
        <begin position="217"/>
        <end position="228"/>
    </location>
</feature>
<evidence type="ECO:0000256" key="2">
    <source>
        <dbReference type="SAM" id="MobiDB-lite"/>
    </source>
</evidence>
<accession>A0A8B8PCN1</accession>
<dbReference type="RefSeq" id="XP_048138744.1">
    <property type="nucleotide sequence ID" value="XM_048282787.1"/>
</dbReference>
<proteinExistence type="inferred from homology"/>
<dbReference type="Proteomes" id="UP000827889">
    <property type="component" value="Chromosome 7"/>
</dbReference>
<keyword evidence="3" id="KW-1185">Reference proteome</keyword>
<dbReference type="PANTHER" id="PTHR12300:SF162">
    <property type="entry name" value="HVA22-LIKE PROTEIN J"/>
    <property type="match status" value="1"/>
</dbReference>